<organism evidence="3 4">
    <name type="scientific">Euzebya pacifica</name>
    <dbReference type="NCBI Taxonomy" id="1608957"/>
    <lineage>
        <taxon>Bacteria</taxon>
        <taxon>Bacillati</taxon>
        <taxon>Actinomycetota</taxon>
        <taxon>Nitriliruptoria</taxon>
        <taxon>Euzebyales</taxon>
    </lineage>
</organism>
<dbReference type="PROSITE" id="PS51257">
    <property type="entry name" value="PROKAR_LIPOPROTEIN"/>
    <property type="match status" value="1"/>
</dbReference>
<dbReference type="AlphaFoldDB" id="A0A346XS36"/>
<proteinExistence type="predicted"/>
<feature type="region of interest" description="Disordered" evidence="1">
    <location>
        <begin position="43"/>
        <end position="76"/>
    </location>
</feature>
<dbReference type="OrthoDB" id="9843363at2"/>
<evidence type="ECO:0000256" key="2">
    <source>
        <dbReference type="SAM" id="SignalP"/>
    </source>
</evidence>
<evidence type="ECO:0000313" key="3">
    <source>
        <dbReference type="EMBL" id="AXV05033.1"/>
    </source>
</evidence>
<name>A0A346XS36_9ACTN</name>
<evidence type="ECO:0000313" key="4">
    <source>
        <dbReference type="Proteomes" id="UP000264006"/>
    </source>
</evidence>
<accession>A0A346XS36</accession>
<dbReference type="RefSeq" id="WP_114589893.1">
    <property type="nucleotide sequence ID" value="NZ_CP031165.1"/>
</dbReference>
<sequence length="220" mass="22513">MRTSTFLLTALLLLSCVACGSDDSAGAEAGAAADATAVAESTVDAATPSAATEPVETPAVETPAEEPTPSTETPAEATVAEPLDAIELEPTGQAICDVVASLDFSAVHDAPNGQLQPGDDRCLWLPSDGRTIDFGTWLADDPDDATGETLLAQSTPGNPNTEVAPLTSLGRPALTASTDATNGVHVLLNDRFVLVVKTFEDYTIDQLTGLTTQFLAAANG</sequence>
<dbReference type="Proteomes" id="UP000264006">
    <property type="component" value="Chromosome"/>
</dbReference>
<dbReference type="EMBL" id="CP031165">
    <property type="protein sequence ID" value="AXV05033.1"/>
    <property type="molecule type" value="Genomic_DNA"/>
</dbReference>
<feature type="chain" id="PRO_5038465193" description="DUF3558 domain-containing protein" evidence="2">
    <location>
        <begin position="21"/>
        <end position="220"/>
    </location>
</feature>
<evidence type="ECO:0000256" key="1">
    <source>
        <dbReference type="SAM" id="MobiDB-lite"/>
    </source>
</evidence>
<feature type="signal peptide" evidence="2">
    <location>
        <begin position="1"/>
        <end position="20"/>
    </location>
</feature>
<reference evidence="3 4" key="1">
    <citation type="submission" date="2018-09" db="EMBL/GenBank/DDBJ databases">
        <title>Complete genome sequence of Euzebya sp. DY32-46 isolated from seawater of Pacific Ocean.</title>
        <authorList>
            <person name="Xu L."/>
            <person name="Wu Y.-H."/>
            <person name="Xu X.-W."/>
        </authorList>
    </citation>
    <scope>NUCLEOTIDE SEQUENCE [LARGE SCALE GENOMIC DNA]</scope>
    <source>
        <strain evidence="3 4">DY32-46</strain>
    </source>
</reference>
<keyword evidence="4" id="KW-1185">Reference proteome</keyword>
<evidence type="ECO:0008006" key="5">
    <source>
        <dbReference type="Google" id="ProtNLM"/>
    </source>
</evidence>
<protein>
    <recommendedName>
        <fullName evidence="5">DUF3558 domain-containing protein</fullName>
    </recommendedName>
</protein>
<dbReference type="KEGG" id="euz:DVS28_a0326"/>
<keyword evidence="2" id="KW-0732">Signal</keyword>
<gene>
    <name evidence="3" type="ORF">DVS28_a0326</name>
</gene>